<organism evidence="5 6">
    <name type="scientific">Viridibacterium curvum</name>
    <dbReference type="NCBI Taxonomy" id="1101404"/>
    <lineage>
        <taxon>Bacteria</taxon>
        <taxon>Pseudomonadati</taxon>
        <taxon>Pseudomonadota</taxon>
        <taxon>Betaproteobacteria</taxon>
        <taxon>Rhodocyclales</taxon>
        <taxon>Rhodocyclaceae</taxon>
        <taxon>Viridibacterium</taxon>
    </lineage>
</organism>
<name>A0ABP9QS93_9RHOO</name>
<dbReference type="PANTHER" id="PTHR44688">
    <property type="entry name" value="DNA-BINDING TRANSCRIPTIONAL ACTIVATOR DEVR_DOSR"/>
    <property type="match status" value="1"/>
</dbReference>
<dbReference type="Gene3D" id="1.10.10.10">
    <property type="entry name" value="Winged helix-like DNA-binding domain superfamily/Winged helix DNA-binding domain"/>
    <property type="match status" value="1"/>
</dbReference>
<dbReference type="SMART" id="SM00421">
    <property type="entry name" value="HTH_LUXR"/>
    <property type="match status" value="1"/>
</dbReference>
<evidence type="ECO:0000256" key="2">
    <source>
        <dbReference type="ARBA" id="ARBA00023125"/>
    </source>
</evidence>
<dbReference type="InterPro" id="IPR016032">
    <property type="entry name" value="Sig_transdc_resp-reg_C-effctor"/>
</dbReference>
<dbReference type="PROSITE" id="PS50043">
    <property type="entry name" value="HTH_LUXR_2"/>
    <property type="match status" value="1"/>
</dbReference>
<dbReference type="EMBL" id="BAABLD010000008">
    <property type="protein sequence ID" value="GAA5166196.1"/>
    <property type="molecule type" value="Genomic_DNA"/>
</dbReference>
<dbReference type="PANTHER" id="PTHR44688:SF16">
    <property type="entry name" value="DNA-BINDING TRANSCRIPTIONAL ACTIVATOR DEVR_DOSR"/>
    <property type="match status" value="1"/>
</dbReference>
<dbReference type="CDD" id="cd06170">
    <property type="entry name" value="LuxR_C_like"/>
    <property type="match status" value="1"/>
</dbReference>
<evidence type="ECO:0000256" key="3">
    <source>
        <dbReference type="ARBA" id="ARBA00023163"/>
    </source>
</evidence>
<evidence type="ECO:0000256" key="1">
    <source>
        <dbReference type="ARBA" id="ARBA00023015"/>
    </source>
</evidence>
<accession>A0ABP9QS93</accession>
<dbReference type="SUPFAM" id="SSF46894">
    <property type="entry name" value="C-terminal effector domain of the bipartite response regulators"/>
    <property type="match status" value="1"/>
</dbReference>
<dbReference type="Proteomes" id="UP001500547">
    <property type="component" value="Unassembled WGS sequence"/>
</dbReference>
<evidence type="ECO:0000313" key="5">
    <source>
        <dbReference type="EMBL" id="GAA5166196.1"/>
    </source>
</evidence>
<comment type="caution">
    <text evidence="5">The sequence shown here is derived from an EMBL/GenBank/DDBJ whole genome shotgun (WGS) entry which is preliminary data.</text>
</comment>
<dbReference type="Pfam" id="PF00196">
    <property type="entry name" value="GerE"/>
    <property type="match status" value="1"/>
</dbReference>
<reference evidence="6" key="1">
    <citation type="journal article" date="2019" name="Int. J. Syst. Evol. Microbiol.">
        <title>The Global Catalogue of Microorganisms (GCM) 10K type strain sequencing project: providing services to taxonomists for standard genome sequencing and annotation.</title>
        <authorList>
            <consortium name="The Broad Institute Genomics Platform"/>
            <consortium name="The Broad Institute Genome Sequencing Center for Infectious Disease"/>
            <person name="Wu L."/>
            <person name="Ma J."/>
        </authorList>
    </citation>
    <scope>NUCLEOTIDE SEQUENCE [LARGE SCALE GENOMIC DNA]</scope>
    <source>
        <strain evidence="6">JCM 18715</strain>
    </source>
</reference>
<dbReference type="InterPro" id="IPR000792">
    <property type="entry name" value="Tscrpt_reg_LuxR_C"/>
</dbReference>
<dbReference type="PROSITE" id="PS00622">
    <property type="entry name" value="HTH_LUXR_1"/>
    <property type="match status" value="1"/>
</dbReference>
<evidence type="ECO:0000259" key="4">
    <source>
        <dbReference type="PROSITE" id="PS50043"/>
    </source>
</evidence>
<protein>
    <recommendedName>
        <fullName evidence="4">HTH luxR-type domain-containing protein</fullName>
    </recommendedName>
</protein>
<keyword evidence="1" id="KW-0805">Transcription regulation</keyword>
<keyword evidence="6" id="KW-1185">Reference proteome</keyword>
<sequence length="340" mass="37861">MMEASILHDAEPGMTHPDTVTLAGLGQLSAQALTLGTEAFAQAMWDWLRSQIRHDRAALVTSGPAEPGYFDAHFLGFPDTAATLASWESVAHLDDVTPRLLSPPLQARRQDRRMPDLFDEKYRPLREHLERHGIEHVIAIAVPVVGEPRVMMFFLIRSTPEDRYADAELQQLESLAPLACNLFTIQRAAMLWRAPMRSAEPAVAIANAQGQLLQTSSAFMRAMWPDAPPQTNYLPPDCWQALRAGRFWPLPDGRHQLSALAIEADNWLLRVSTGSRAALLSRRERDIALRFAEGASYTRIADETGLAPATVRNHLRNVYLKLEVSHRAGLIAALDGLRQT</sequence>
<feature type="domain" description="HTH luxR-type" evidence="4">
    <location>
        <begin position="273"/>
        <end position="338"/>
    </location>
</feature>
<keyword evidence="3" id="KW-0804">Transcription</keyword>
<gene>
    <name evidence="5" type="ORF">GCM10025770_22940</name>
</gene>
<keyword evidence="2" id="KW-0238">DNA-binding</keyword>
<dbReference type="InterPro" id="IPR036388">
    <property type="entry name" value="WH-like_DNA-bd_sf"/>
</dbReference>
<dbReference type="PRINTS" id="PR00038">
    <property type="entry name" value="HTHLUXR"/>
</dbReference>
<evidence type="ECO:0000313" key="6">
    <source>
        <dbReference type="Proteomes" id="UP001500547"/>
    </source>
</evidence>
<proteinExistence type="predicted"/>